<keyword evidence="2" id="KW-1185">Reference proteome</keyword>
<evidence type="ECO:0000313" key="2">
    <source>
        <dbReference type="Proteomes" id="UP000239209"/>
    </source>
</evidence>
<sequence length="384" mass="40587">MLTALCPEAGTPAQAAALAAQLGDEPLGARLAAAYLARVRGTFTGYRTVLLLPPAPQLDTAIELALERLDDEGLGQARTLLRLLAVLPGAPVPYPELLDLELLADSELFPRLTGPHLAALLDGLAGLALVEMATAGTLTMDPAVREFADRDGRDSGQRPAHVAQLGDLIVAAPPRVVAAVAAHFLGLVVEDRVDDEDTAEVDRIANTCLHVGDALAEDERFGEARAVGTAVVAVARRVLGPAHRRTLLALTFLAGWTGHDGDPAGAHALLTEVTATYRPVADPIDPDALVAFANRAYWAARAGDAVAARDAYSELVPLRTRQAGPDDRDVLFDRGELAHWTGMAGDAAAAHAQFSALLPEFERTWGADAEDVVAMREAITRWET</sequence>
<gene>
    <name evidence="1" type="ORF">CLV70_14214</name>
</gene>
<reference evidence="1 2" key="1">
    <citation type="submission" date="2018-03" db="EMBL/GenBank/DDBJ databases">
        <title>Genomic Encyclopedia of Archaeal and Bacterial Type Strains, Phase II (KMG-II): from individual species to whole genera.</title>
        <authorList>
            <person name="Goeker M."/>
        </authorList>
    </citation>
    <scope>NUCLEOTIDE SEQUENCE [LARGE SCALE GENOMIC DNA]</scope>
    <source>
        <strain evidence="1 2">DSM 45348</strain>
    </source>
</reference>
<evidence type="ECO:0008006" key="3">
    <source>
        <dbReference type="Google" id="ProtNLM"/>
    </source>
</evidence>
<evidence type="ECO:0000313" key="1">
    <source>
        <dbReference type="EMBL" id="PRY18884.1"/>
    </source>
</evidence>
<dbReference type="Gene3D" id="1.25.40.10">
    <property type="entry name" value="Tetratricopeptide repeat domain"/>
    <property type="match status" value="1"/>
</dbReference>
<comment type="caution">
    <text evidence="1">The sequence shown here is derived from an EMBL/GenBank/DDBJ whole genome shotgun (WGS) entry which is preliminary data.</text>
</comment>
<dbReference type="EMBL" id="PVZG01000042">
    <property type="protein sequence ID" value="PRY18884.1"/>
    <property type="molecule type" value="Genomic_DNA"/>
</dbReference>
<dbReference type="InterPro" id="IPR011990">
    <property type="entry name" value="TPR-like_helical_dom_sf"/>
</dbReference>
<organism evidence="1 2">
    <name type="scientific">Pseudosporangium ferrugineum</name>
    <dbReference type="NCBI Taxonomy" id="439699"/>
    <lineage>
        <taxon>Bacteria</taxon>
        <taxon>Bacillati</taxon>
        <taxon>Actinomycetota</taxon>
        <taxon>Actinomycetes</taxon>
        <taxon>Micromonosporales</taxon>
        <taxon>Micromonosporaceae</taxon>
        <taxon>Pseudosporangium</taxon>
    </lineage>
</organism>
<protein>
    <recommendedName>
        <fullName evidence="3">Tetratricopeptide repeat protein</fullName>
    </recommendedName>
</protein>
<dbReference type="AlphaFoldDB" id="A0A2T0RCH7"/>
<accession>A0A2T0RCH7</accession>
<proteinExistence type="predicted"/>
<dbReference type="Proteomes" id="UP000239209">
    <property type="component" value="Unassembled WGS sequence"/>
</dbReference>
<name>A0A2T0RCH7_9ACTN</name>